<dbReference type="Pfam" id="PF14223">
    <property type="entry name" value="Retrotran_gag_2"/>
    <property type="match status" value="1"/>
</dbReference>
<feature type="region of interest" description="Disordered" evidence="2">
    <location>
        <begin position="108"/>
        <end position="141"/>
    </location>
</feature>
<evidence type="ECO:0000313" key="4">
    <source>
        <dbReference type="Proteomes" id="UP000634136"/>
    </source>
</evidence>
<proteinExistence type="predicted"/>
<dbReference type="AlphaFoldDB" id="A0A834TEJ2"/>
<dbReference type="Gene3D" id="1.25.40.20">
    <property type="entry name" value="Ankyrin repeat-containing domain"/>
    <property type="match status" value="1"/>
</dbReference>
<comment type="subcellular location">
    <subcellularLocation>
        <location evidence="1">Cell membrane</location>
        <topology evidence="1">Peripheral membrane protein</topology>
        <orientation evidence="1">Cytoplasmic side</orientation>
    </subcellularLocation>
</comment>
<feature type="compositionally biased region" description="Low complexity" evidence="2">
    <location>
        <begin position="125"/>
        <end position="141"/>
    </location>
</feature>
<dbReference type="OrthoDB" id="1410943at2759"/>
<dbReference type="PANTHER" id="PTHR24121">
    <property type="entry name" value="NO MECHANORECEPTOR POTENTIAL C, ISOFORM D-RELATED"/>
    <property type="match status" value="1"/>
</dbReference>
<reference evidence="3" key="1">
    <citation type="submission" date="2020-09" db="EMBL/GenBank/DDBJ databases">
        <title>Genome-Enabled Discovery of Anthraquinone Biosynthesis in Senna tora.</title>
        <authorList>
            <person name="Kang S.-H."/>
            <person name="Pandey R.P."/>
            <person name="Lee C.-M."/>
            <person name="Sim J.-S."/>
            <person name="Jeong J.-T."/>
            <person name="Choi B.-S."/>
            <person name="Jung M."/>
            <person name="Ginzburg D."/>
            <person name="Zhao K."/>
            <person name="Won S.Y."/>
            <person name="Oh T.-J."/>
            <person name="Yu Y."/>
            <person name="Kim N.-H."/>
            <person name="Lee O.R."/>
            <person name="Lee T.-H."/>
            <person name="Bashyal P."/>
            <person name="Kim T.-S."/>
            <person name="Lee W.-H."/>
            <person name="Kawkins C."/>
            <person name="Kim C.-K."/>
            <person name="Kim J.S."/>
            <person name="Ahn B.O."/>
            <person name="Rhee S.Y."/>
            <person name="Sohng J.K."/>
        </authorList>
    </citation>
    <scope>NUCLEOTIDE SEQUENCE</scope>
    <source>
        <tissue evidence="3">Leaf</tissue>
    </source>
</reference>
<dbReference type="Pfam" id="PF12796">
    <property type="entry name" value="Ank_2"/>
    <property type="match status" value="1"/>
</dbReference>
<dbReference type="Proteomes" id="UP000634136">
    <property type="component" value="Unassembled WGS sequence"/>
</dbReference>
<dbReference type="SUPFAM" id="SSF48403">
    <property type="entry name" value="Ankyrin repeat"/>
    <property type="match status" value="1"/>
</dbReference>
<dbReference type="InterPro" id="IPR036770">
    <property type="entry name" value="Ankyrin_rpt-contain_sf"/>
</dbReference>
<comment type="caution">
    <text evidence="3">The sequence shown here is derived from an EMBL/GenBank/DDBJ whole genome shotgun (WGS) entry which is preliminary data.</text>
</comment>
<evidence type="ECO:0000313" key="3">
    <source>
        <dbReference type="EMBL" id="KAF7820583.1"/>
    </source>
</evidence>
<dbReference type="PANTHER" id="PTHR24121:SF16">
    <property type="entry name" value="NON-SPECIFIC SERINE_THREONINE PROTEIN KINASE"/>
    <property type="match status" value="1"/>
</dbReference>
<dbReference type="EMBL" id="JAAIUW010000008">
    <property type="protein sequence ID" value="KAF7820583.1"/>
    <property type="molecule type" value="Genomic_DNA"/>
</dbReference>
<dbReference type="GO" id="GO:0005886">
    <property type="term" value="C:plasma membrane"/>
    <property type="evidence" value="ECO:0007669"/>
    <property type="project" value="UniProtKB-SubCell"/>
</dbReference>
<gene>
    <name evidence="3" type="ORF">G2W53_026038</name>
</gene>
<sequence length="360" mass="39894">MGENKYTVVYNKIVAKSLTKKNCKYWFECVKNYLIARDVWDVIDGTIPKPPEDDENCKEDFVSWRKKNASALHVILISCGTRAFVHISQVSEAKVAWNILNRTYSYNSSPLGSESELETEPVSEPPVLDRSSSSLVDPSSFNPSTMRGEEVNYDVGVLYKAICENNWISAKAFLEEHPSALGVKITCLGQTALHVAASLGHVRMAEKLVGLMAPQYLEIVDVDGCTPLATAAAYSGHLRLAQCMVNKNRNILAIPTSKGNILPVTLAISNGHREMGRYLYSHTPLEPLEPKNGIQGVKLLYWCLTLGELGIALNLLQKCQELLLAKDNNGTIPTMKIAGMTPAFSDGSELVLWKRWIYKC</sequence>
<accession>A0A834TEJ2</accession>
<evidence type="ECO:0000256" key="2">
    <source>
        <dbReference type="SAM" id="MobiDB-lite"/>
    </source>
</evidence>
<evidence type="ECO:0000256" key="1">
    <source>
        <dbReference type="ARBA" id="ARBA00004413"/>
    </source>
</evidence>
<dbReference type="SMART" id="SM00248">
    <property type="entry name" value="ANK"/>
    <property type="match status" value="3"/>
</dbReference>
<organism evidence="3 4">
    <name type="scientific">Senna tora</name>
    <dbReference type="NCBI Taxonomy" id="362788"/>
    <lineage>
        <taxon>Eukaryota</taxon>
        <taxon>Viridiplantae</taxon>
        <taxon>Streptophyta</taxon>
        <taxon>Embryophyta</taxon>
        <taxon>Tracheophyta</taxon>
        <taxon>Spermatophyta</taxon>
        <taxon>Magnoliopsida</taxon>
        <taxon>eudicotyledons</taxon>
        <taxon>Gunneridae</taxon>
        <taxon>Pentapetalae</taxon>
        <taxon>rosids</taxon>
        <taxon>fabids</taxon>
        <taxon>Fabales</taxon>
        <taxon>Fabaceae</taxon>
        <taxon>Caesalpinioideae</taxon>
        <taxon>Cassia clade</taxon>
        <taxon>Senna</taxon>
    </lineage>
</organism>
<name>A0A834TEJ2_9FABA</name>
<protein>
    <submittedName>
        <fullName evidence="3">Ankyrin repeat-containing protein NPR4-like isoform X1</fullName>
    </submittedName>
</protein>
<dbReference type="InterPro" id="IPR002110">
    <property type="entry name" value="Ankyrin_rpt"/>
</dbReference>
<keyword evidence="4" id="KW-1185">Reference proteome</keyword>